<dbReference type="PROSITE" id="PS00134">
    <property type="entry name" value="TRYPSIN_HIS"/>
    <property type="match status" value="1"/>
</dbReference>
<dbReference type="OrthoDB" id="60866at2759"/>
<reference evidence="13" key="1">
    <citation type="submission" date="2013-04" db="EMBL/GenBank/DDBJ databases">
        <authorList>
            <person name="Qu J."/>
            <person name="Murali S.C."/>
            <person name="Bandaranaike D."/>
            <person name="Bellair M."/>
            <person name="Blankenburg K."/>
            <person name="Chao H."/>
            <person name="Dinh H."/>
            <person name="Doddapaneni H."/>
            <person name="Downs B."/>
            <person name="Dugan-Rocha S."/>
            <person name="Elkadiri S."/>
            <person name="Gnanaolivu R.D."/>
            <person name="Hernandez B."/>
            <person name="Javaid M."/>
            <person name="Jayaseelan J.C."/>
            <person name="Lee S."/>
            <person name="Li M."/>
            <person name="Ming W."/>
            <person name="Munidasa M."/>
            <person name="Muniz J."/>
            <person name="Nguyen L."/>
            <person name="Ongeri F."/>
            <person name="Osuji N."/>
            <person name="Pu L.-L."/>
            <person name="Puazo M."/>
            <person name="Qu C."/>
            <person name="Quiroz J."/>
            <person name="Raj R."/>
            <person name="Weissenberger G."/>
            <person name="Xin Y."/>
            <person name="Zou X."/>
            <person name="Han Y."/>
            <person name="Richards S."/>
            <person name="Worley K."/>
            <person name="Muzny D."/>
            <person name="Gibbs R."/>
        </authorList>
    </citation>
    <scope>NUCLEOTIDE SEQUENCE</scope>
    <source>
        <strain evidence="13">Sampled in the wild</strain>
    </source>
</reference>
<proteinExistence type="inferred from homology"/>
<feature type="signal peptide" evidence="11">
    <location>
        <begin position="1"/>
        <end position="20"/>
    </location>
</feature>
<dbReference type="GO" id="GO:0006508">
    <property type="term" value="P:proteolysis"/>
    <property type="evidence" value="ECO:0007669"/>
    <property type="project" value="UniProtKB-KW"/>
</dbReference>
<dbReference type="FunFam" id="2.40.10.10:FF:000146">
    <property type="entry name" value="Serine protease 53"/>
    <property type="match status" value="1"/>
</dbReference>
<comment type="similarity">
    <text evidence="2">Belongs to the peptidase S1 family.</text>
</comment>
<feature type="chain" id="PRO_5035443004" description="Peptidase S1 domain-containing protein" evidence="11">
    <location>
        <begin position="21"/>
        <end position="248"/>
    </location>
</feature>
<keyword evidence="5 11" id="KW-0732">Signal</keyword>
<comment type="caution">
    <text evidence="13">The sequence shown here is derived from an EMBL/GenBank/DDBJ whole genome shotgun (WGS) entry which is preliminary data.</text>
</comment>
<keyword evidence="4 10" id="KW-0645">Protease</keyword>
<evidence type="ECO:0000256" key="10">
    <source>
        <dbReference type="RuleBase" id="RU363034"/>
    </source>
</evidence>
<dbReference type="InterPro" id="IPR001254">
    <property type="entry name" value="Trypsin_dom"/>
</dbReference>
<dbReference type="InterPro" id="IPR018114">
    <property type="entry name" value="TRYPSIN_HIS"/>
</dbReference>
<keyword evidence="3" id="KW-0964">Secreted</keyword>
<evidence type="ECO:0000259" key="12">
    <source>
        <dbReference type="PROSITE" id="PS50240"/>
    </source>
</evidence>
<dbReference type="PROSITE" id="PS00135">
    <property type="entry name" value="TRYPSIN_SER"/>
    <property type="match status" value="1"/>
</dbReference>
<evidence type="ECO:0000256" key="2">
    <source>
        <dbReference type="ARBA" id="ARBA00007664"/>
    </source>
</evidence>
<feature type="domain" description="Peptidase S1" evidence="12">
    <location>
        <begin position="24"/>
        <end position="247"/>
    </location>
</feature>
<dbReference type="GO" id="GO:0004252">
    <property type="term" value="F:serine-type endopeptidase activity"/>
    <property type="evidence" value="ECO:0007669"/>
    <property type="project" value="InterPro"/>
</dbReference>
<dbReference type="InterPro" id="IPR050430">
    <property type="entry name" value="Peptidase_S1"/>
</dbReference>
<dbReference type="SMART" id="SM00020">
    <property type="entry name" value="Tryp_SPc"/>
    <property type="match status" value="1"/>
</dbReference>
<evidence type="ECO:0000256" key="3">
    <source>
        <dbReference type="ARBA" id="ARBA00022525"/>
    </source>
</evidence>
<name>A0A8K0KKP4_LADFU</name>
<sequence length="248" mass="27111">MKTSTILLVFLVLGTSQVFPQPRIYGGELVIGRQFPGQISVQYIQGHKCGGSIVNENYIVTAAHCVEYSLEDLSVLSGTNSLVNGGIRHNVTEIHVHEGYNVSDSWINDIAVLKVDPPFVFDNNTAAVALPQQGQVTPEGSIGTLVGWGWTEDELPDDLRMVNVQVINYEECNRQFEELNPTVYPEMICSSTEGKKGSGSGDSGGPLYVNRQVVGISSWVTVSAMESFPDVLIRVSAYVDWINSKVRS</sequence>
<dbReference type="InterPro" id="IPR001314">
    <property type="entry name" value="Peptidase_S1A"/>
</dbReference>
<gene>
    <name evidence="13" type="ORF">J437_LFUL009254</name>
</gene>
<dbReference type="PANTHER" id="PTHR24276:SF98">
    <property type="entry name" value="FI18310P1-RELATED"/>
    <property type="match status" value="1"/>
</dbReference>
<dbReference type="InterPro" id="IPR009003">
    <property type="entry name" value="Peptidase_S1_PA"/>
</dbReference>
<evidence type="ECO:0000256" key="9">
    <source>
        <dbReference type="ARBA" id="ARBA00023157"/>
    </source>
</evidence>
<dbReference type="AlphaFoldDB" id="A0A8K0KKP4"/>
<dbReference type="InterPro" id="IPR033116">
    <property type="entry name" value="TRYPSIN_SER"/>
</dbReference>
<keyword evidence="9" id="KW-1015">Disulfide bond</keyword>
<organism evidence="13 14">
    <name type="scientific">Ladona fulva</name>
    <name type="common">Scarce chaser dragonfly</name>
    <name type="synonym">Libellula fulva</name>
    <dbReference type="NCBI Taxonomy" id="123851"/>
    <lineage>
        <taxon>Eukaryota</taxon>
        <taxon>Metazoa</taxon>
        <taxon>Ecdysozoa</taxon>
        <taxon>Arthropoda</taxon>
        <taxon>Hexapoda</taxon>
        <taxon>Insecta</taxon>
        <taxon>Pterygota</taxon>
        <taxon>Palaeoptera</taxon>
        <taxon>Odonata</taxon>
        <taxon>Epiprocta</taxon>
        <taxon>Anisoptera</taxon>
        <taxon>Libelluloidea</taxon>
        <taxon>Libellulidae</taxon>
        <taxon>Ladona</taxon>
    </lineage>
</organism>
<keyword evidence="14" id="KW-1185">Reference proteome</keyword>
<evidence type="ECO:0000256" key="8">
    <source>
        <dbReference type="ARBA" id="ARBA00023145"/>
    </source>
</evidence>
<reference evidence="13" key="2">
    <citation type="submission" date="2017-10" db="EMBL/GenBank/DDBJ databases">
        <title>Ladona fulva Genome sequencing and assembly.</title>
        <authorList>
            <person name="Murali S."/>
            <person name="Richards S."/>
            <person name="Bandaranaike D."/>
            <person name="Bellair M."/>
            <person name="Blankenburg K."/>
            <person name="Chao H."/>
            <person name="Dinh H."/>
            <person name="Doddapaneni H."/>
            <person name="Dugan-Rocha S."/>
            <person name="Elkadiri S."/>
            <person name="Gnanaolivu R."/>
            <person name="Hernandez B."/>
            <person name="Skinner E."/>
            <person name="Javaid M."/>
            <person name="Lee S."/>
            <person name="Li M."/>
            <person name="Ming W."/>
            <person name="Munidasa M."/>
            <person name="Muniz J."/>
            <person name="Nguyen L."/>
            <person name="Hughes D."/>
            <person name="Osuji N."/>
            <person name="Pu L.-L."/>
            <person name="Puazo M."/>
            <person name="Qu C."/>
            <person name="Quiroz J."/>
            <person name="Raj R."/>
            <person name="Weissenberger G."/>
            <person name="Xin Y."/>
            <person name="Zou X."/>
            <person name="Han Y."/>
            <person name="Worley K."/>
            <person name="Muzny D."/>
            <person name="Gibbs R."/>
        </authorList>
    </citation>
    <scope>NUCLEOTIDE SEQUENCE</scope>
    <source>
        <strain evidence="13">Sampled in the wild</strain>
    </source>
</reference>
<dbReference type="SUPFAM" id="SSF50494">
    <property type="entry name" value="Trypsin-like serine proteases"/>
    <property type="match status" value="1"/>
</dbReference>
<comment type="subcellular location">
    <subcellularLocation>
        <location evidence="1">Secreted</location>
    </subcellularLocation>
</comment>
<dbReference type="Gene3D" id="2.40.10.10">
    <property type="entry name" value="Trypsin-like serine proteases"/>
    <property type="match status" value="1"/>
</dbReference>
<keyword evidence="6 10" id="KW-0378">Hydrolase</keyword>
<evidence type="ECO:0000256" key="7">
    <source>
        <dbReference type="ARBA" id="ARBA00022825"/>
    </source>
</evidence>
<evidence type="ECO:0000256" key="5">
    <source>
        <dbReference type="ARBA" id="ARBA00022729"/>
    </source>
</evidence>
<evidence type="ECO:0000256" key="11">
    <source>
        <dbReference type="SAM" id="SignalP"/>
    </source>
</evidence>
<evidence type="ECO:0000256" key="4">
    <source>
        <dbReference type="ARBA" id="ARBA00022670"/>
    </source>
</evidence>
<keyword evidence="8" id="KW-0865">Zymogen</keyword>
<dbReference type="PANTHER" id="PTHR24276">
    <property type="entry name" value="POLYSERASE-RELATED"/>
    <property type="match status" value="1"/>
</dbReference>
<dbReference type="Pfam" id="PF00089">
    <property type="entry name" value="Trypsin"/>
    <property type="match status" value="1"/>
</dbReference>
<dbReference type="GO" id="GO:0005576">
    <property type="term" value="C:extracellular region"/>
    <property type="evidence" value="ECO:0007669"/>
    <property type="project" value="UniProtKB-SubCell"/>
</dbReference>
<dbReference type="PRINTS" id="PR00722">
    <property type="entry name" value="CHYMOTRYPSIN"/>
</dbReference>
<dbReference type="Proteomes" id="UP000792457">
    <property type="component" value="Unassembled WGS sequence"/>
</dbReference>
<evidence type="ECO:0000313" key="14">
    <source>
        <dbReference type="Proteomes" id="UP000792457"/>
    </source>
</evidence>
<dbReference type="PROSITE" id="PS50240">
    <property type="entry name" value="TRYPSIN_DOM"/>
    <property type="match status" value="1"/>
</dbReference>
<evidence type="ECO:0000256" key="1">
    <source>
        <dbReference type="ARBA" id="ARBA00004613"/>
    </source>
</evidence>
<keyword evidence="7 10" id="KW-0720">Serine protease</keyword>
<dbReference type="CDD" id="cd00190">
    <property type="entry name" value="Tryp_SPc"/>
    <property type="match status" value="1"/>
</dbReference>
<protein>
    <recommendedName>
        <fullName evidence="12">Peptidase S1 domain-containing protein</fullName>
    </recommendedName>
</protein>
<evidence type="ECO:0000256" key="6">
    <source>
        <dbReference type="ARBA" id="ARBA00022801"/>
    </source>
</evidence>
<dbReference type="InterPro" id="IPR043504">
    <property type="entry name" value="Peptidase_S1_PA_chymotrypsin"/>
</dbReference>
<accession>A0A8K0KKP4</accession>
<evidence type="ECO:0000313" key="13">
    <source>
        <dbReference type="EMBL" id="KAG8235395.1"/>
    </source>
</evidence>
<dbReference type="EMBL" id="KZ308905">
    <property type="protein sequence ID" value="KAG8235395.1"/>
    <property type="molecule type" value="Genomic_DNA"/>
</dbReference>